<dbReference type="SMART" id="SM00336">
    <property type="entry name" value="BBOX"/>
    <property type="match status" value="1"/>
</dbReference>
<feature type="compositionally biased region" description="Polar residues" evidence="3">
    <location>
        <begin position="454"/>
        <end position="470"/>
    </location>
</feature>
<keyword evidence="1" id="KW-0479">Metal-binding</keyword>
<evidence type="ECO:0000256" key="3">
    <source>
        <dbReference type="SAM" id="MobiDB-lite"/>
    </source>
</evidence>
<dbReference type="GO" id="GO:0016874">
    <property type="term" value="F:ligase activity"/>
    <property type="evidence" value="ECO:0007669"/>
    <property type="project" value="UniProtKB-KW"/>
</dbReference>
<dbReference type="Gene3D" id="2.60.210.10">
    <property type="entry name" value="Apoptosis, Tumor Necrosis Factor Receptor Associated Protein 2, Chain A"/>
    <property type="match status" value="1"/>
</dbReference>
<protein>
    <submittedName>
        <fullName evidence="5">Putative e3 ubiquitin ligase</fullName>
    </submittedName>
</protein>
<dbReference type="GO" id="GO:0031625">
    <property type="term" value="F:ubiquitin protein ligase binding"/>
    <property type="evidence" value="ECO:0007669"/>
    <property type="project" value="TreeGrafter"/>
</dbReference>
<dbReference type="GO" id="GO:0005164">
    <property type="term" value="F:tumor necrosis factor receptor binding"/>
    <property type="evidence" value="ECO:0007669"/>
    <property type="project" value="TreeGrafter"/>
</dbReference>
<keyword evidence="1" id="KW-0863">Zinc-finger</keyword>
<keyword evidence="2" id="KW-0175">Coiled coil</keyword>
<feature type="coiled-coil region" evidence="2">
    <location>
        <begin position="388"/>
        <end position="447"/>
    </location>
</feature>
<dbReference type="GO" id="GO:0006513">
    <property type="term" value="P:protein monoubiquitination"/>
    <property type="evidence" value="ECO:0007669"/>
    <property type="project" value="TreeGrafter"/>
</dbReference>
<name>A0A1Q3EW47_CULTA</name>
<dbReference type="CDD" id="cd00121">
    <property type="entry name" value="MATH"/>
    <property type="match status" value="1"/>
</dbReference>
<evidence type="ECO:0000256" key="1">
    <source>
        <dbReference type="PROSITE-ProRule" id="PRU00024"/>
    </source>
</evidence>
<dbReference type="GO" id="GO:0051865">
    <property type="term" value="P:protein autoubiquitination"/>
    <property type="evidence" value="ECO:0007669"/>
    <property type="project" value="TreeGrafter"/>
</dbReference>
<proteinExistence type="predicted"/>
<dbReference type="SUPFAM" id="SSF49599">
    <property type="entry name" value="TRAF domain-like"/>
    <property type="match status" value="1"/>
</dbReference>
<organism evidence="5">
    <name type="scientific">Culex tarsalis</name>
    <name type="common">Encephalitis mosquito</name>
    <dbReference type="NCBI Taxonomy" id="7177"/>
    <lineage>
        <taxon>Eukaryota</taxon>
        <taxon>Metazoa</taxon>
        <taxon>Ecdysozoa</taxon>
        <taxon>Arthropoda</taxon>
        <taxon>Hexapoda</taxon>
        <taxon>Insecta</taxon>
        <taxon>Pterygota</taxon>
        <taxon>Neoptera</taxon>
        <taxon>Endopterygota</taxon>
        <taxon>Diptera</taxon>
        <taxon>Nematocera</taxon>
        <taxon>Culicoidea</taxon>
        <taxon>Culicidae</taxon>
        <taxon>Culicinae</taxon>
        <taxon>Culicini</taxon>
        <taxon>Culex</taxon>
        <taxon>Culex</taxon>
    </lineage>
</organism>
<dbReference type="InterPro" id="IPR000315">
    <property type="entry name" value="Znf_B-box"/>
</dbReference>
<dbReference type="GO" id="GO:0005778">
    <property type="term" value="C:peroxisomal membrane"/>
    <property type="evidence" value="ECO:0007669"/>
    <property type="project" value="TreeGrafter"/>
</dbReference>
<feature type="region of interest" description="Disordered" evidence="3">
    <location>
        <begin position="454"/>
        <end position="481"/>
    </location>
</feature>
<dbReference type="PANTHER" id="PTHR36754:SF2">
    <property type="entry name" value="E3 UBIQUITIN-PROTEIN LIGASE TRIM37"/>
    <property type="match status" value="1"/>
</dbReference>
<dbReference type="AlphaFoldDB" id="A0A1Q3EW47"/>
<feature type="domain" description="B box-type" evidence="4">
    <location>
        <begin position="76"/>
        <end position="119"/>
    </location>
</feature>
<dbReference type="GO" id="GO:0008270">
    <property type="term" value="F:zinc ion binding"/>
    <property type="evidence" value="ECO:0007669"/>
    <property type="project" value="UniProtKB-KW"/>
</dbReference>
<dbReference type="InterPro" id="IPR053003">
    <property type="entry name" value="TRIM_RBCC_E3_ubiq-ligases"/>
</dbReference>
<keyword evidence="5" id="KW-0436">Ligase</keyword>
<keyword evidence="1" id="KW-0862">Zinc</keyword>
<dbReference type="PROSITE" id="PS50119">
    <property type="entry name" value="ZF_BBOX"/>
    <property type="match status" value="1"/>
</dbReference>
<reference evidence="5" key="1">
    <citation type="submission" date="2017-01" db="EMBL/GenBank/DDBJ databases">
        <title>A deep insight into the sialotranscriptome of adult male and female Cluex tarsalis mosquitoes.</title>
        <authorList>
            <person name="Ribeiro J.M."/>
            <person name="Moreira F."/>
            <person name="Bernard K.A."/>
            <person name="Calvo E."/>
        </authorList>
    </citation>
    <scope>NUCLEOTIDE SEQUENCE</scope>
    <source>
        <strain evidence="5">Kern County</strain>
        <tissue evidence="5">Salivary glands</tissue>
    </source>
</reference>
<evidence type="ECO:0000256" key="2">
    <source>
        <dbReference type="SAM" id="Coils"/>
    </source>
</evidence>
<dbReference type="GO" id="GO:0070842">
    <property type="term" value="P:aggresome assembly"/>
    <property type="evidence" value="ECO:0007669"/>
    <property type="project" value="TreeGrafter"/>
</dbReference>
<evidence type="ECO:0000259" key="4">
    <source>
        <dbReference type="PROSITE" id="PS50119"/>
    </source>
</evidence>
<dbReference type="GO" id="GO:0016235">
    <property type="term" value="C:aggresome"/>
    <property type="evidence" value="ECO:0007669"/>
    <property type="project" value="TreeGrafter"/>
</dbReference>
<dbReference type="SUPFAM" id="SSF57845">
    <property type="entry name" value="B-box zinc-binding domain"/>
    <property type="match status" value="1"/>
</dbReference>
<evidence type="ECO:0000313" key="5">
    <source>
        <dbReference type="EMBL" id="JAV19532.1"/>
    </source>
</evidence>
<dbReference type="CDD" id="cd19756">
    <property type="entry name" value="Bbox2"/>
    <property type="match status" value="1"/>
</dbReference>
<dbReference type="InterPro" id="IPR002083">
    <property type="entry name" value="MATH/TRAF_dom"/>
</dbReference>
<accession>A0A1Q3EW47</accession>
<dbReference type="GO" id="GO:0061630">
    <property type="term" value="F:ubiquitin protein ligase activity"/>
    <property type="evidence" value="ECO:0007669"/>
    <property type="project" value="TreeGrafter"/>
</dbReference>
<sequence length="625" mass="70848">MSTLVYGSACPSCSSRLVPPGTEPLACSACSKPCCRKCSREPAESVSLFNAPAVLCLACSSAMDQLRGGPKVVAEQGLQRCQLHPERFLNLFCLTCQVQICCDCFVVQQDHKRHTIDSIEEVYRQKLLETVEKFREIPKRLKLVDWEAVRQVEENLKIIQEMESRIMGDIRQLFQQRTAIMLSKTAEKKAVLQKTKEFVSRTEMQHRQTLESIQGLNTNDFLRLQAALNERCDSILADVGQLQVEPVRWDDIECDLLPSCKLQPIVLNLPAGDGAKEKHVQIQLIDDCGIVWNTTFFIGGQSLALEMKPNRQLDEFHFKAIVEMSHSSRIKVSGKSFSFKGLLAKNELISLPKLTAGGHLTETGDLAMRIGIRPENILEESDLLKALLVEQRKQNSQLKLENAALKDQNFVLRGDMLRLGGEAQQEKETLESQVVALTKRLKMFQHNSYAQQVHQQTLQVRPQTPISPESQPEDDKGKLSTDMEKLRSKLDEMKTSMKAMNPFAIGSFEIYRWSKDSKFYSPQVASHVGVTIYIIVQPNFACENSSDVNAYVCWAKGPKLRCQVFIEVVNEFEDECVREDRLFDFSKGTSFTWKSVISHYNLFRSDGFLSDDHLKIKFGVRPAVE</sequence>
<dbReference type="PANTHER" id="PTHR36754">
    <property type="entry name" value="E3 UBIQUITIN-PROTEIN LIGASE TRIM37"/>
    <property type="match status" value="1"/>
</dbReference>
<dbReference type="Pfam" id="PF00643">
    <property type="entry name" value="zf-B_box"/>
    <property type="match status" value="1"/>
</dbReference>
<dbReference type="InterPro" id="IPR008974">
    <property type="entry name" value="TRAF-like"/>
</dbReference>
<dbReference type="Gene3D" id="3.30.160.60">
    <property type="entry name" value="Classic Zinc Finger"/>
    <property type="match status" value="1"/>
</dbReference>
<dbReference type="EMBL" id="GFDL01015513">
    <property type="protein sequence ID" value="JAV19532.1"/>
    <property type="molecule type" value="Transcribed_RNA"/>
</dbReference>